<dbReference type="InterPro" id="IPR001915">
    <property type="entry name" value="Peptidase_M48"/>
</dbReference>
<dbReference type="GO" id="GO:0046872">
    <property type="term" value="F:metal ion binding"/>
    <property type="evidence" value="ECO:0007669"/>
    <property type="project" value="UniProtKB-KW"/>
</dbReference>
<dbReference type="OMA" id="QSAGRNC"/>
<dbReference type="AlphaFoldDB" id="E2C5B4"/>
<gene>
    <name evidence="12" type="ORF">EAI_16494</name>
</gene>
<dbReference type="GO" id="GO:0006515">
    <property type="term" value="P:protein quality control for misfolded or incompletely synthesized proteins"/>
    <property type="evidence" value="ECO:0007669"/>
    <property type="project" value="TreeGrafter"/>
</dbReference>
<evidence type="ECO:0000313" key="12">
    <source>
        <dbReference type="EMBL" id="EFN76847.1"/>
    </source>
</evidence>
<keyword evidence="10" id="KW-0812">Transmembrane</keyword>
<accession>E2C5B4</accession>
<feature type="transmembrane region" description="Helical" evidence="10">
    <location>
        <begin position="70"/>
        <end position="87"/>
    </location>
</feature>
<feature type="domain" description="Peptidase M48" evidence="11">
    <location>
        <begin position="165"/>
        <end position="311"/>
    </location>
</feature>
<evidence type="ECO:0000259" key="11">
    <source>
        <dbReference type="Pfam" id="PF01435"/>
    </source>
</evidence>
<dbReference type="InParanoid" id="E2C5B4"/>
<dbReference type="GO" id="GO:0005743">
    <property type="term" value="C:mitochondrial inner membrane"/>
    <property type="evidence" value="ECO:0007669"/>
    <property type="project" value="TreeGrafter"/>
</dbReference>
<evidence type="ECO:0000256" key="1">
    <source>
        <dbReference type="ARBA" id="ARBA00022670"/>
    </source>
</evidence>
<evidence type="ECO:0000256" key="10">
    <source>
        <dbReference type="SAM" id="Phobius"/>
    </source>
</evidence>
<keyword evidence="5 9" id="KW-0482">Metalloprotease</keyword>
<comment type="cofactor">
    <cofactor evidence="9">
        <name>Zn(2+)</name>
        <dbReference type="ChEBI" id="CHEBI:29105"/>
    </cofactor>
    <text evidence="9">Binds 1 zinc ion per subunit.</text>
</comment>
<evidence type="ECO:0000256" key="2">
    <source>
        <dbReference type="ARBA" id="ARBA00022723"/>
    </source>
</evidence>
<keyword evidence="10" id="KW-0472">Membrane</keyword>
<evidence type="ECO:0000256" key="3">
    <source>
        <dbReference type="ARBA" id="ARBA00022801"/>
    </source>
</evidence>
<evidence type="ECO:0000256" key="7">
    <source>
        <dbReference type="ARBA" id="ARBA00040360"/>
    </source>
</evidence>
<dbReference type="Pfam" id="PF01435">
    <property type="entry name" value="Peptidase_M48"/>
    <property type="match status" value="1"/>
</dbReference>
<dbReference type="CDD" id="cd07331">
    <property type="entry name" value="M48C_Oma1_like"/>
    <property type="match status" value="1"/>
</dbReference>
<keyword evidence="4 9" id="KW-0862">Zinc</keyword>
<dbReference type="InterPro" id="IPR051156">
    <property type="entry name" value="Mito/Outer_Membr_Metalloprot"/>
</dbReference>
<dbReference type="PANTHER" id="PTHR22726:SF1">
    <property type="entry name" value="METALLOENDOPEPTIDASE OMA1, MITOCHONDRIAL"/>
    <property type="match status" value="1"/>
</dbReference>
<reference evidence="12 13" key="1">
    <citation type="journal article" date="2010" name="Science">
        <title>Genomic comparison of the ants Camponotus floridanus and Harpegnathos saltator.</title>
        <authorList>
            <person name="Bonasio R."/>
            <person name="Zhang G."/>
            <person name="Ye C."/>
            <person name="Mutti N.S."/>
            <person name="Fang X."/>
            <person name="Qin N."/>
            <person name="Donahue G."/>
            <person name="Yang P."/>
            <person name="Li Q."/>
            <person name="Li C."/>
            <person name="Zhang P."/>
            <person name="Huang Z."/>
            <person name="Berger S.L."/>
            <person name="Reinberg D."/>
            <person name="Wang J."/>
            <person name="Liebig J."/>
        </authorList>
    </citation>
    <scope>NUCLEOTIDE SEQUENCE [LARGE SCALE GENOMIC DNA]</scope>
    <source>
        <strain evidence="12 13">R22 G/1</strain>
    </source>
</reference>
<feature type="transmembrane region" description="Helical" evidence="10">
    <location>
        <begin position="212"/>
        <end position="237"/>
    </location>
</feature>
<evidence type="ECO:0000256" key="8">
    <source>
        <dbReference type="ARBA" id="ARBA00042978"/>
    </source>
</evidence>
<dbReference type="PANTHER" id="PTHR22726">
    <property type="entry name" value="METALLOENDOPEPTIDASE OMA1"/>
    <property type="match status" value="1"/>
</dbReference>
<comment type="similarity">
    <text evidence="6 9">Belongs to the peptidase M48 family.</text>
</comment>
<keyword evidence="10" id="KW-1133">Transmembrane helix</keyword>
<evidence type="ECO:0000256" key="6">
    <source>
        <dbReference type="ARBA" id="ARBA00038233"/>
    </source>
</evidence>
<evidence type="ECO:0000256" key="4">
    <source>
        <dbReference type="ARBA" id="ARBA00022833"/>
    </source>
</evidence>
<evidence type="ECO:0000256" key="9">
    <source>
        <dbReference type="RuleBase" id="RU003983"/>
    </source>
</evidence>
<keyword evidence="13" id="KW-1185">Reference proteome</keyword>
<evidence type="ECO:0000313" key="13">
    <source>
        <dbReference type="Proteomes" id="UP000008237"/>
    </source>
</evidence>
<protein>
    <recommendedName>
        <fullName evidence="7">Metalloendopeptidase OMA1, mitochondrial</fullName>
    </recommendedName>
    <alternativeName>
        <fullName evidence="8">Overlapping with the m-AAA protease 1 homolog</fullName>
    </alternativeName>
</protein>
<organism evidence="13">
    <name type="scientific">Harpegnathos saltator</name>
    <name type="common">Jerdon's jumping ant</name>
    <dbReference type="NCBI Taxonomy" id="610380"/>
    <lineage>
        <taxon>Eukaryota</taxon>
        <taxon>Metazoa</taxon>
        <taxon>Ecdysozoa</taxon>
        <taxon>Arthropoda</taxon>
        <taxon>Hexapoda</taxon>
        <taxon>Insecta</taxon>
        <taxon>Pterygota</taxon>
        <taxon>Neoptera</taxon>
        <taxon>Endopterygota</taxon>
        <taxon>Hymenoptera</taxon>
        <taxon>Apocrita</taxon>
        <taxon>Aculeata</taxon>
        <taxon>Formicoidea</taxon>
        <taxon>Formicidae</taxon>
        <taxon>Ponerinae</taxon>
        <taxon>Ponerini</taxon>
        <taxon>Harpegnathos</taxon>
    </lineage>
</organism>
<dbReference type="STRING" id="610380.E2C5B4"/>
<evidence type="ECO:0000256" key="5">
    <source>
        <dbReference type="ARBA" id="ARBA00023049"/>
    </source>
</evidence>
<dbReference type="GO" id="GO:0004222">
    <property type="term" value="F:metalloendopeptidase activity"/>
    <property type="evidence" value="ECO:0007669"/>
    <property type="project" value="InterPro"/>
</dbReference>
<dbReference type="Proteomes" id="UP000008237">
    <property type="component" value="Unassembled WGS sequence"/>
</dbReference>
<dbReference type="GO" id="GO:0034982">
    <property type="term" value="P:mitochondrial protein processing"/>
    <property type="evidence" value="ECO:0007669"/>
    <property type="project" value="TreeGrafter"/>
</dbReference>
<proteinExistence type="inferred from homology"/>
<dbReference type="OrthoDB" id="7464992at2759"/>
<sequence>MLSILRNSCRRNVRLSTNYLVIRSVGSHHLQTWSCRELLAKKKFDSEQLQYLKLQKCDFRTTQCLYVPPFMVYILRPVIYIGGALMGRHIKKWWARKSKEEKEKYRRWYRERRNVFLGGFGLYGLTLFIYYITHLKTDPLTQRSRCIIFNKKQERDLGNILYEFDGKIFISLDMLKYVENDDQLGFVLAHEMAHSLLSHIIELLTDQFFLDFLIVVPTLLVWVVFPDMAAAIVQLLINQIMRIMYELPYSRLLEKEADEVAMKLAAKACIDVREAVVFLATLRKLTEMNFLSPQTPWISSHPSHDDREKNMNDVVTKVLETREHSGVMSSVTRSRPKNQVLWTIDNRTDNSLQTKRDY</sequence>
<keyword evidence="3 9" id="KW-0378">Hydrolase</keyword>
<keyword evidence="2" id="KW-0479">Metal-binding</keyword>
<keyword evidence="1 9" id="KW-0645">Protease</keyword>
<dbReference type="EMBL" id="GL452770">
    <property type="protein sequence ID" value="EFN76847.1"/>
    <property type="molecule type" value="Genomic_DNA"/>
</dbReference>
<name>E2C5B4_HARSA</name>
<feature type="transmembrane region" description="Helical" evidence="10">
    <location>
        <begin position="114"/>
        <end position="133"/>
    </location>
</feature>